<feature type="transmembrane region" description="Helical" evidence="1">
    <location>
        <begin position="67"/>
        <end position="86"/>
    </location>
</feature>
<sequence length="258" mass="29329">MQWSTLFQKELLENWRNKKWIWVPLVIILLSIMDPITNYFLPQIIESVGGMPDGTVFELPDFSPSEVIMMSLSQLSSLGVLVIVLLSMGTISGERKSGVSELILVKPVSYSNYITSKWLSLLLLVWLSLFLGLLMSWYYTNILYGTLSFVDFTKVFFFYGIWLTLVVSLSIFYNSIFKSSGLVAFFTILTIMIMSIITKIFHHVLDWSPNNLSIYIQEMLTAEKINGDLWATSGVALAISVLLVLVSIQMFKRKEMAG</sequence>
<keyword evidence="1" id="KW-0472">Membrane</keyword>
<reference evidence="2" key="1">
    <citation type="submission" date="2021-03" db="EMBL/GenBank/DDBJ databases">
        <title>Antimicrobial resistance genes in bacteria isolated from Japanese honey, and their potential for conferring macrolide and lincosamide resistance in the American foulbrood pathogen Paenibacillus larvae.</title>
        <authorList>
            <person name="Okamoto M."/>
            <person name="Kumagai M."/>
            <person name="Kanamori H."/>
            <person name="Takamatsu D."/>
        </authorList>
    </citation>
    <scope>NUCLEOTIDE SEQUENCE</scope>
    <source>
        <strain evidence="2">J43TS3</strain>
    </source>
</reference>
<feature type="transmembrane region" description="Helical" evidence="1">
    <location>
        <begin position="118"/>
        <end position="140"/>
    </location>
</feature>
<feature type="transmembrane region" description="Helical" evidence="1">
    <location>
        <begin position="152"/>
        <end position="173"/>
    </location>
</feature>
<dbReference type="EMBL" id="BORP01000005">
    <property type="protein sequence ID" value="GIO27862.1"/>
    <property type="molecule type" value="Genomic_DNA"/>
</dbReference>
<name>A0A919XBF8_9BACI</name>
<feature type="transmembrane region" description="Helical" evidence="1">
    <location>
        <begin position="20"/>
        <end position="41"/>
    </location>
</feature>
<evidence type="ECO:0000313" key="2">
    <source>
        <dbReference type="EMBL" id="GIO27862.1"/>
    </source>
</evidence>
<accession>A0A919XBF8</accession>
<proteinExistence type="predicted"/>
<evidence type="ECO:0000256" key="1">
    <source>
        <dbReference type="SAM" id="Phobius"/>
    </source>
</evidence>
<keyword evidence="3" id="KW-1185">Reference proteome</keyword>
<evidence type="ECO:0000313" key="3">
    <source>
        <dbReference type="Proteomes" id="UP000676917"/>
    </source>
</evidence>
<dbReference type="GO" id="GO:0005886">
    <property type="term" value="C:plasma membrane"/>
    <property type="evidence" value="ECO:0007669"/>
    <property type="project" value="UniProtKB-SubCell"/>
</dbReference>
<dbReference type="GO" id="GO:0140359">
    <property type="term" value="F:ABC-type transporter activity"/>
    <property type="evidence" value="ECO:0007669"/>
    <property type="project" value="InterPro"/>
</dbReference>
<dbReference type="Proteomes" id="UP000676917">
    <property type="component" value="Unassembled WGS sequence"/>
</dbReference>
<dbReference type="PANTHER" id="PTHR43471">
    <property type="entry name" value="ABC TRANSPORTER PERMEASE"/>
    <property type="match status" value="1"/>
</dbReference>
<dbReference type="Pfam" id="PF12679">
    <property type="entry name" value="ABC2_membrane_2"/>
    <property type="match status" value="1"/>
</dbReference>
<evidence type="ECO:0008006" key="4">
    <source>
        <dbReference type="Google" id="ProtNLM"/>
    </source>
</evidence>
<dbReference type="RefSeq" id="WP_212921339.1">
    <property type="nucleotide sequence ID" value="NZ_BORP01000005.1"/>
</dbReference>
<dbReference type="AlphaFoldDB" id="A0A919XBF8"/>
<organism evidence="2 3">
    <name type="scientific">Ornithinibacillus bavariensis</name>
    <dbReference type="NCBI Taxonomy" id="545502"/>
    <lineage>
        <taxon>Bacteria</taxon>
        <taxon>Bacillati</taxon>
        <taxon>Bacillota</taxon>
        <taxon>Bacilli</taxon>
        <taxon>Bacillales</taxon>
        <taxon>Bacillaceae</taxon>
        <taxon>Ornithinibacillus</taxon>
    </lineage>
</organism>
<comment type="caution">
    <text evidence="2">The sequence shown here is derived from an EMBL/GenBank/DDBJ whole genome shotgun (WGS) entry which is preliminary data.</text>
</comment>
<gene>
    <name evidence="2" type="ORF">J43TS3_24730</name>
</gene>
<keyword evidence="1" id="KW-0812">Transmembrane</keyword>
<keyword evidence="1" id="KW-1133">Transmembrane helix</keyword>
<protein>
    <recommendedName>
        <fullName evidence="4">ABC transporter permease subunit</fullName>
    </recommendedName>
</protein>
<feature type="transmembrane region" description="Helical" evidence="1">
    <location>
        <begin position="229"/>
        <end position="248"/>
    </location>
</feature>
<feature type="transmembrane region" description="Helical" evidence="1">
    <location>
        <begin position="180"/>
        <end position="201"/>
    </location>
</feature>